<evidence type="ECO:0000313" key="3">
    <source>
        <dbReference type="EMBL" id="VEL36330.1"/>
    </source>
</evidence>
<dbReference type="GO" id="GO:0004135">
    <property type="term" value="F:amylo-alpha-1,6-glucosidase activity"/>
    <property type="evidence" value="ECO:0007669"/>
    <property type="project" value="InterPro"/>
</dbReference>
<dbReference type="GO" id="GO:0004134">
    <property type="term" value="F:4-alpha-glucanotransferase activity"/>
    <property type="evidence" value="ECO:0007669"/>
    <property type="project" value="InterPro"/>
</dbReference>
<organism evidence="3 4">
    <name type="scientific">Protopolystoma xenopodis</name>
    <dbReference type="NCBI Taxonomy" id="117903"/>
    <lineage>
        <taxon>Eukaryota</taxon>
        <taxon>Metazoa</taxon>
        <taxon>Spiralia</taxon>
        <taxon>Lophotrochozoa</taxon>
        <taxon>Platyhelminthes</taxon>
        <taxon>Monogenea</taxon>
        <taxon>Polyopisthocotylea</taxon>
        <taxon>Polystomatidea</taxon>
        <taxon>Polystomatidae</taxon>
        <taxon>Protopolystoma</taxon>
    </lineage>
</organism>
<dbReference type="GO" id="GO:0005980">
    <property type="term" value="P:glycogen catabolic process"/>
    <property type="evidence" value="ECO:0007669"/>
    <property type="project" value="InterPro"/>
</dbReference>
<name>A0A3S5CNX9_9PLAT</name>
<reference evidence="3" key="1">
    <citation type="submission" date="2018-11" db="EMBL/GenBank/DDBJ databases">
        <authorList>
            <consortium name="Pathogen Informatics"/>
        </authorList>
    </citation>
    <scope>NUCLEOTIDE SEQUENCE</scope>
</reference>
<gene>
    <name evidence="3" type="ORF">PXEA_LOCUS29770</name>
</gene>
<dbReference type="InterPro" id="IPR008928">
    <property type="entry name" value="6-hairpin_glycosidase_sf"/>
</dbReference>
<dbReference type="PANTHER" id="PTHR10569:SF2">
    <property type="entry name" value="GLYCOGEN DEBRANCHING ENZYME"/>
    <property type="match status" value="1"/>
</dbReference>
<dbReference type="InterPro" id="IPR032790">
    <property type="entry name" value="GDE_C"/>
</dbReference>
<dbReference type="SUPFAM" id="SSF48208">
    <property type="entry name" value="Six-hairpin glycosidases"/>
    <property type="match status" value="1"/>
</dbReference>
<dbReference type="InterPro" id="IPR010401">
    <property type="entry name" value="AGL/Gdb1"/>
</dbReference>
<protein>
    <recommendedName>
        <fullName evidence="2">Glycogen debranching enzyme C-terminal domain-containing protein</fullName>
    </recommendedName>
</protein>
<keyword evidence="4" id="KW-1185">Reference proteome</keyword>
<evidence type="ECO:0000313" key="4">
    <source>
        <dbReference type="Proteomes" id="UP000784294"/>
    </source>
</evidence>
<dbReference type="OrthoDB" id="10248904at2759"/>
<dbReference type="Pfam" id="PF06202">
    <property type="entry name" value="GDE_C"/>
    <property type="match status" value="1"/>
</dbReference>
<sequence>MIKALLNGAELHEDPAPGGVLSTVSSESSENATSPLAEVLPSAGCCFAAGLPHFAEGMWRNWGRDTFIAARGCLLLVGRFEDTADLILSYASLLRHGLIPNLAGDGHEVAPRYNCRDAVWFWLYSIICYEEAAAAQRQAAAVSMSPRSTEKSINASTPAPAEPNTTSSKTAFAGVQK</sequence>
<dbReference type="EMBL" id="CAAALY010251963">
    <property type="protein sequence ID" value="VEL36330.1"/>
    <property type="molecule type" value="Genomic_DNA"/>
</dbReference>
<dbReference type="PANTHER" id="PTHR10569">
    <property type="entry name" value="GLYCOGEN DEBRANCHING ENZYME"/>
    <property type="match status" value="1"/>
</dbReference>
<dbReference type="AlphaFoldDB" id="A0A3S5CNX9"/>
<comment type="caution">
    <text evidence="3">The sequence shown here is derived from an EMBL/GenBank/DDBJ whole genome shotgun (WGS) entry which is preliminary data.</text>
</comment>
<evidence type="ECO:0000259" key="2">
    <source>
        <dbReference type="Pfam" id="PF06202"/>
    </source>
</evidence>
<feature type="domain" description="Glycogen debranching enzyme C-terminal" evidence="2">
    <location>
        <begin position="43"/>
        <end position="135"/>
    </location>
</feature>
<feature type="compositionally biased region" description="Polar residues" evidence="1">
    <location>
        <begin position="146"/>
        <end position="170"/>
    </location>
</feature>
<feature type="region of interest" description="Disordered" evidence="1">
    <location>
        <begin position="146"/>
        <end position="177"/>
    </location>
</feature>
<evidence type="ECO:0000256" key="1">
    <source>
        <dbReference type="SAM" id="MobiDB-lite"/>
    </source>
</evidence>
<dbReference type="Proteomes" id="UP000784294">
    <property type="component" value="Unassembled WGS sequence"/>
</dbReference>
<proteinExistence type="predicted"/>
<accession>A0A3S5CNX9</accession>